<evidence type="ECO:0000313" key="2">
    <source>
        <dbReference type="EMBL" id="GBO25680.1"/>
    </source>
</evidence>
<dbReference type="Gene3D" id="2.40.70.10">
    <property type="entry name" value="Acid Proteases"/>
    <property type="match status" value="1"/>
</dbReference>
<evidence type="ECO:0000313" key="3">
    <source>
        <dbReference type="Proteomes" id="UP000499080"/>
    </source>
</evidence>
<dbReference type="OrthoDB" id="6436485at2759"/>
<dbReference type="PROSITE" id="PS01258">
    <property type="entry name" value="BH2"/>
    <property type="match status" value="1"/>
</dbReference>
<evidence type="ECO:0000256" key="1">
    <source>
        <dbReference type="ARBA" id="ARBA00009458"/>
    </source>
</evidence>
<dbReference type="Pfam" id="PF03564">
    <property type="entry name" value="DUF1759"/>
    <property type="match status" value="1"/>
</dbReference>
<dbReference type="InterPro" id="IPR020726">
    <property type="entry name" value="Bcl2_BH2_motif_CS"/>
</dbReference>
<keyword evidence="3" id="KW-1185">Reference proteome</keyword>
<accession>A0A4Y2VPI5</accession>
<dbReference type="EMBL" id="BGPR01048655">
    <property type="protein sequence ID" value="GBO25680.1"/>
    <property type="molecule type" value="Genomic_DNA"/>
</dbReference>
<name>A0A4Y2VPI5_ARAVE</name>
<gene>
    <name evidence="2" type="ORF">AVEN_62661_1</name>
</gene>
<dbReference type="AlphaFoldDB" id="A0A4Y2VPI5"/>
<sequence length="1093" mass="125601">MHISIEDELMKEAPNVSQLSIWKAQIEDKFTRLEKCQTEITNLILKDTDAERAFEEDFLSAEKYRDRFSELCAQIQRLSMKETETKEFSEKRKLKLPKIELKKFTGDAKEYLSFWSQFSKIHEDTSIPNEDKMQYLLQAVVLKTKAARVVESFPATAENYPKAIAQLKERFGRDDLLVQIYVRDLLSMVMKHAASGRTKTDLPALYDELEAKIRDLESLGHTQEKYGDFLSPLVESCLPEEILVAWERSRNMKDVSQVEDRSLEKLMNFLKQEVKGEEMVELARTGFSPPANQKKKEAANKLDNYPTAATLVSTNIMNNTGKRNLLCIFCNKKHPSMDCLEARNMSIDEKKKCILKNRACFCCFSVTHFFKFCKVKNSCLYCVKPHHYLMCDHPKDIIKKKSDVIETNSLSNSCSKNNVFLMTLIVKVCAEKEKVIHVRTLLDSGSQYSYISKHAFEKLGIKSNNKIKMQHMLFGGRETQSQIHDVYELLISSMDESYSLRVKVFSEDKICGTVPKVSDPTVIKELSKKGIILSDLANEDCEIGLLLGADVVGMLFMEGSVKLDSGLFLLKTRLGFVLTGKQEVSDKYNERCDTVLNVISLFVKDSSINEFWSLENIGIFDPIQRLNENNEHLKVIEEFKNSLKIRPGGRYELCLPFKSDVIELPSNKVLTFKRHKKMCEGAQRNGLLNDYKAVFKEWEELKIIEKIDCENETSHFLPHRPVVETDSITTKIRPVFDASARETGKNSLNDLLYKGPNLIEQIPDIIDRFRSYPIAVQRIFDPLGILCSATLPPKILLQNTWKSKLSWDSTFPDDIVKPFLKWWSEVAKLSDIEIPRHLEINDTTQMHVFADACKEAYATCIFLRTYTSQGVKVVFVRAKSRVAPLKQATIPRLELMACCIGARLAHSVQQALNITEMETIFWSDSMVALYWLSEKGGWSVFVSNRIKEIKTLFPNGEWRHVPGKINPADLISRGCSPSHLVESHWWEGPLWLVESPDNWPVTELINYETSEISSERKKVRLCNLNLSEEKVPWYTRKFSKFHSILRLVACVLRFINNVRSTINERKRGQLTVEEIESAEIQLIRSIQAQSFPD</sequence>
<dbReference type="PANTHER" id="PTHR47331">
    <property type="entry name" value="PHD-TYPE DOMAIN-CONTAINING PROTEIN"/>
    <property type="match status" value="1"/>
</dbReference>
<protein>
    <submittedName>
        <fullName evidence="2">Uncharacterized protein</fullName>
    </submittedName>
</protein>
<comment type="similarity">
    <text evidence="1">Belongs to the Bcl-2 family.</text>
</comment>
<dbReference type="InterPro" id="IPR021109">
    <property type="entry name" value="Peptidase_aspartic_dom_sf"/>
</dbReference>
<dbReference type="PANTHER" id="PTHR47331:SF5">
    <property type="entry name" value="RIBONUCLEASE H"/>
    <property type="match status" value="1"/>
</dbReference>
<dbReference type="GO" id="GO:0042981">
    <property type="term" value="P:regulation of apoptotic process"/>
    <property type="evidence" value="ECO:0007669"/>
    <property type="project" value="InterPro"/>
</dbReference>
<dbReference type="InterPro" id="IPR005312">
    <property type="entry name" value="DUF1759"/>
</dbReference>
<dbReference type="Pfam" id="PF05380">
    <property type="entry name" value="Peptidase_A17"/>
    <property type="match status" value="1"/>
</dbReference>
<organism evidence="2 3">
    <name type="scientific">Araneus ventricosus</name>
    <name type="common">Orbweaver spider</name>
    <name type="synonym">Epeira ventricosa</name>
    <dbReference type="NCBI Taxonomy" id="182803"/>
    <lineage>
        <taxon>Eukaryota</taxon>
        <taxon>Metazoa</taxon>
        <taxon>Ecdysozoa</taxon>
        <taxon>Arthropoda</taxon>
        <taxon>Chelicerata</taxon>
        <taxon>Arachnida</taxon>
        <taxon>Araneae</taxon>
        <taxon>Araneomorphae</taxon>
        <taxon>Entelegynae</taxon>
        <taxon>Araneoidea</taxon>
        <taxon>Araneidae</taxon>
        <taxon>Araneus</taxon>
    </lineage>
</organism>
<proteinExistence type="inferred from homology"/>
<reference evidence="2 3" key="1">
    <citation type="journal article" date="2019" name="Sci. Rep.">
        <title>Orb-weaving spider Araneus ventricosus genome elucidates the spidroin gene catalogue.</title>
        <authorList>
            <person name="Kono N."/>
            <person name="Nakamura H."/>
            <person name="Ohtoshi R."/>
            <person name="Moran D.A.P."/>
            <person name="Shinohara A."/>
            <person name="Yoshida Y."/>
            <person name="Fujiwara M."/>
            <person name="Mori M."/>
            <person name="Tomita M."/>
            <person name="Arakawa K."/>
        </authorList>
    </citation>
    <scope>NUCLEOTIDE SEQUENCE [LARGE SCALE GENOMIC DNA]</scope>
</reference>
<comment type="caution">
    <text evidence="2">The sequence shown here is derived from an EMBL/GenBank/DDBJ whole genome shotgun (WGS) entry which is preliminary data.</text>
</comment>
<dbReference type="InterPro" id="IPR008042">
    <property type="entry name" value="Retrotrans_Pao"/>
</dbReference>
<dbReference type="Proteomes" id="UP000499080">
    <property type="component" value="Unassembled WGS sequence"/>
</dbReference>